<keyword evidence="4" id="KW-0808">Transferase</keyword>
<gene>
    <name evidence="10" type="ORF">EEB11_02655</name>
</gene>
<dbReference type="EMBL" id="RPEM01000002">
    <property type="protein sequence ID" value="TGD44512.1"/>
    <property type="molecule type" value="Genomic_DNA"/>
</dbReference>
<evidence type="ECO:0000256" key="4">
    <source>
        <dbReference type="ARBA" id="ARBA00022679"/>
    </source>
</evidence>
<keyword evidence="11" id="KW-1185">Reference proteome</keyword>
<dbReference type="PRINTS" id="PR00344">
    <property type="entry name" value="BCTRLSENSOR"/>
</dbReference>
<evidence type="ECO:0000256" key="1">
    <source>
        <dbReference type="ARBA" id="ARBA00000085"/>
    </source>
</evidence>
<dbReference type="SMART" id="SM00388">
    <property type="entry name" value="HisKA"/>
    <property type="match status" value="1"/>
</dbReference>
<dbReference type="Gene3D" id="3.40.50.2300">
    <property type="match status" value="1"/>
</dbReference>
<dbReference type="InterPro" id="IPR003661">
    <property type="entry name" value="HisK_dim/P_dom"/>
</dbReference>
<keyword evidence="7" id="KW-0812">Transmembrane</keyword>
<dbReference type="InterPro" id="IPR036890">
    <property type="entry name" value="HATPase_C_sf"/>
</dbReference>
<feature type="transmembrane region" description="Helical" evidence="7">
    <location>
        <begin position="142"/>
        <end position="163"/>
    </location>
</feature>
<reference evidence="10 11" key="1">
    <citation type="submission" date="2018-11" db="EMBL/GenBank/DDBJ databases">
        <title>Tabrizicola sp. isolated from sediment of alpine lake.</title>
        <authorList>
            <person name="Liu Z."/>
        </authorList>
    </citation>
    <scope>NUCLEOTIDE SEQUENCE [LARGE SCALE GENOMIC DNA]</scope>
    <source>
        <strain evidence="10 11">DRYC-M-16</strain>
    </source>
</reference>
<evidence type="ECO:0000256" key="6">
    <source>
        <dbReference type="PROSITE-ProRule" id="PRU00169"/>
    </source>
</evidence>
<evidence type="ECO:0000259" key="8">
    <source>
        <dbReference type="PROSITE" id="PS50109"/>
    </source>
</evidence>
<feature type="modified residue" description="4-aspartylphosphate" evidence="6">
    <location>
        <position position="512"/>
    </location>
</feature>
<dbReference type="PROSITE" id="PS50110">
    <property type="entry name" value="RESPONSE_REGULATORY"/>
    <property type="match status" value="1"/>
</dbReference>
<comment type="catalytic activity">
    <reaction evidence="1">
        <text>ATP + protein L-histidine = ADP + protein N-phospho-L-histidine.</text>
        <dbReference type="EC" id="2.7.13.3"/>
    </reaction>
</comment>
<keyword evidence="3 6" id="KW-0597">Phosphoprotein</keyword>
<evidence type="ECO:0000313" key="11">
    <source>
        <dbReference type="Proteomes" id="UP000297741"/>
    </source>
</evidence>
<dbReference type="InterPro" id="IPR036097">
    <property type="entry name" value="HisK_dim/P_sf"/>
</dbReference>
<dbReference type="Pfam" id="PF00512">
    <property type="entry name" value="HisKA"/>
    <property type="match status" value="1"/>
</dbReference>
<dbReference type="InterPro" id="IPR011006">
    <property type="entry name" value="CheY-like_superfamily"/>
</dbReference>
<dbReference type="CDD" id="cd16922">
    <property type="entry name" value="HATPase_EvgS-ArcB-TorS-like"/>
    <property type="match status" value="1"/>
</dbReference>
<evidence type="ECO:0000259" key="9">
    <source>
        <dbReference type="PROSITE" id="PS50110"/>
    </source>
</evidence>
<dbReference type="InterPro" id="IPR001789">
    <property type="entry name" value="Sig_transdc_resp-reg_receiver"/>
</dbReference>
<evidence type="ECO:0000256" key="2">
    <source>
        <dbReference type="ARBA" id="ARBA00012438"/>
    </source>
</evidence>
<comment type="caution">
    <text evidence="10">The sequence shown here is derived from an EMBL/GenBank/DDBJ whole genome shotgun (WGS) entry which is preliminary data.</text>
</comment>
<dbReference type="InterPro" id="IPR004358">
    <property type="entry name" value="Sig_transdc_His_kin-like_C"/>
</dbReference>
<keyword evidence="7" id="KW-0472">Membrane</keyword>
<dbReference type="InterPro" id="IPR005467">
    <property type="entry name" value="His_kinase_dom"/>
</dbReference>
<evidence type="ECO:0000256" key="3">
    <source>
        <dbReference type="ARBA" id="ARBA00022553"/>
    </source>
</evidence>
<protein>
    <recommendedName>
        <fullName evidence="2">histidine kinase</fullName>
        <ecNumber evidence="2">2.7.13.3</ecNumber>
    </recommendedName>
</protein>
<dbReference type="InterPro" id="IPR003594">
    <property type="entry name" value="HATPase_dom"/>
</dbReference>
<keyword evidence="5" id="KW-0418">Kinase</keyword>
<dbReference type="CDD" id="cd17546">
    <property type="entry name" value="REC_hyHK_CKI1_RcsC-like"/>
    <property type="match status" value="1"/>
</dbReference>
<dbReference type="SUPFAM" id="SSF47384">
    <property type="entry name" value="Homodimeric domain of signal transducing histidine kinase"/>
    <property type="match status" value="1"/>
</dbReference>
<dbReference type="Gene3D" id="1.10.287.130">
    <property type="match status" value="1"/>
</dbReference>
<organism evidence="10 11">
    <name type="scientific">Pseudotabrizicola sediminis</name>
    <dbReference type="NCBI Taxonomy" id="2486418"/>
    <lineage>
        <taxon>Bacteria</taxon>
        <taxon>Pseudomonadati</taxon>
        <taxon>Pseudomonadota</taxon>
        <taxon>Alphaproteobacteria</taxon>
        <taxon>Rhodobacterales</taxon>
        <taxon>Paracoccaceae</taxon>
        <taxon>Pseudotabrizicola</taxon>
    </lineage>
</organism>
<dbReference type="SUPFAM" id="SSF52172">
    <property type="entry name" value="CheY-like"/>
    <property type="match status" value="1"/>
</dbReference>
<dbReference type="PANTHER" id="PTHR43047">
    <property type="entry name" value="TWO-COMPONENT HISTIDINE PROTEIN KINASE"/>
    <property type="match status" value="1"/>
</dbReference>
<dbReference type="CDD" id="cd00082">
    <property type="entry name" value="HisKA"/>
    <property type="match status" value="1"/>
</dbReference>
<accession>A0ABY2KTQ3</accession>
<feature type="transmembrane region" description="Helical" evidence="7">
    <location>
        <begin position="25"/>
        <end position="45"/>
    </location>
</feature>
<dbReference type="Proteomes" id="UP000297741">
    <property type="component" value="Unassembled WGS sequence"/>
</dbReference>
<evidence type="ECO:0000256" key="5">
    <source>
        <dbReference type="ARBA" id="ARBA00022777"/>
    </source>
</evidence>
<dbReference type="Pfam" id="PF02518">
    <property type="entry name" value="HATPase_c"/>
    <property type="match status" value="1"/>
</dbReference>
<dbReference type="SUPFAM" id="SSF55874">
    <property type="entry name" value="ATPase domain of HSP90 chaperone/DNA topoisomerase II/histidine kinase"/>
    <property type="match status" value="1"/>
</dbReference>
<sequence>MSLFALLICLLERRTRFFDADLKTASTWLSLSNVAMLTAAIALLFHEALPFWLGACIIICGAHFGILFGFFAMYRGLGRRPRYWLFGSVSAINVGLHWAFVLTGPAATVLFVTTSVMNSIYTLIMAVIILRLSKPYERELRLLVSFPFFVLFSGYMLRLALLATGAPLSVHLTTTALIAFALAYSALQWSFALIALRAARLNQSLNREQKRAYELAESRARFLAHMSHEIRTPLNSVIGLADVLQGIVKQPDARKLIGHIQHSGDLLIYILNDILDVSKLQANAVTLEKRPFDPETLLDQIRASHDPKCRERGIALTVELGPEAAGDWLGDGHRVNQILQNVVGNAVKFTQTGCVRVAISGTEALQIVIEDTGIGMTEVQVATLFDEFNQADEGITRRFGGTGLGMTIVHRLVTAMGGTIAVESQPQQGTRFTISLPLDRATPVKEVETDPVLVPLHDFSALKVLCADDSAVNLMVLRAMLRQLGIEPQIAVDGHAAIRMTEQQAFDIYLLDISMPGFSGIETLHHLHQLEKDRHRTPAYAVAATANALSSDLTLYLASGFDAHLPKPIRLEALRSVLLACQEEQESRMTPSGLSAFVAKEQKASHA</sequence>
<feature type="transmembrane region" description="Helical" evidence="7">
    <location>
        <begin position="175"/>
        <end position="196"/>
    </location>
</feature>
<name>A0ABY2KTQ3_9RHOB</name>
<dbReference type="Pfam" id="PF00072">
    <property type="entry name" value="Response_reg"/>
    <property type="match status" value="1"/>
</dbReference>
<dbReference type="SMART" id="SM00387">
    <property type="entry name" value="HATPase_c"/>
    <property type="match status" value="1"/>
</dbReference>
<evidence type="ECO:0000313" key="10">
    <source>
        <dbReference type="EMBL" id="TGD44512.1"/>
    </source>
</evidence>
<feature type="domain" description="Response regulatory" evidence="9">
    <location>
        <begin position="463"/>
        <end position="582"/>
    </location>
</feature>
<proteinExistence type="predicted"/>
<keyword evidence="7" id="KW-1133">Transmembrane helix</keyword>
<feature type="transmembrane region" description="Helical" evidence="7">
    <location>
        <begin position="51"/>
        <end position="71"/>
    </location>
</feature>
<feature type="domain" description="Histidine kinase" evidence="8">
    <location>
        <begin position="225"/>
        <end position="440"/>
    </location>
</feature>
<dbReference type="PROSITE" id="PS50109">
    <property type="entry name" value="HIS_KIN"/>
    <property type="match status" value="1"/>
</dbReference>
<feature type="transmembrane region" description="Helical" evidence="7">
    <location>
        <begin position="106"/>
        <end position="130"/>
    </location>
</feature>
<evidence type="ECO:0000256" key="7">
    <source>
        <dbReference type="SAM" id="Phobius"/>
    </source>
</evidence>
<dbReference type="SMART" id="SM00448">
    <property type="entry name" value="REC"/>
    <property type="match status" value="1"/>
</dbReference>
<feature type="transmembrane region" description="Helical" evidence="7">
    <location>
        <begin position="83"/>
        <end position="100"/>
    </location>
</feature>
<dbReference type="Gene3D" id="3.30.565.10">
    <property type="entry name" value="Histidine kinase-like ATPase, C-terminal domain"/>
    <property type="match status" value="1"/>
</dbReference>
<dbReference type="EC" id="2.7.13.3" evidence="2"/>